<feature type="transmembrane region" description="Helical" evidence="2">
    <location>
        <begin position="44"/>
        <end position="68"/>
    </location>
</feature>
<keyword evidence="2" id="KW-0812">Transmembrane</keyword>
<feature type="transmembrane region" description="Helical" evidence="2">
    <location>
        <begin position="204"/>
        <end position="221"/>
    </location>
</feature>
<keyword evidence="2" id="KW-1133">Transmembrane helix</keyword>
<feature type="transmembrane region" description="Helical" evidence="2">
    <location>
        <begin position="361"/>
        <end position="382"/>
    </location>
</feature>
<dbReference type="EMBL" id="BMIS01000002">
    <property type="protein sequence ID" value="GGE60930.1"/>
    <property type="molecule type" value="Genomic_DNA"/>
</dbReference>
<evidence type="ECO:0000256" key="2">
    <source>
        <dbReference type="SAM" id="Phobius"/>
    </source>
</evidence>
<proteinExistence type="predicted"/>
<dbReference type="RefSeq" id="WP_188682540.1">
    <property type="nucleotide sequence ID" value="NZ_BMIS01000002.1"/>
</dbReference>
<evidence type="ECO:0000259" key="3">
    <source>
        <dbReference type="Pfam" id="PF01970"/>
    </source>
</evidence>
<keyword evidence="2" id="KW-0472">Membrane</keyword>
<evidence type="ECO:0000313" key="4">
    <source>
        <dbReference type="EMBL" id="GGE60930.1"/>
    </source>
</evidence>
<protein>
    <submittedName>
        <fullName evidence="4">C4-dicarboxylate ABC transporter permease</fullName>
    </submittedName>
</protein>
<feature type="transmembrane region" description="Helical" evidence="2">
    <location>
        <begin position="416"/>
        <end position="446"/>
    </location>
</feature>
<dbReference type="PANTHER" id="PTHR35342:SF5">
    <property type="entry name" value="TRICARBOXYLIC TRANSPORT PROTEIN"/>
    <property type="match status" value="1"/>
</dbReference>
<dbReference type="PANTHER" id="PTHR35342">
    <property type="entry name" value="TRICARBOXYLIC TRANSPORT PROTEIN"/>
    <property type="match status" value="1"/>
</dbReference>
<gene>
    <name evidence="4" type="ORF">GCM10011401_04770</name>
</gene>
<feature type="transmembrane region" description="Helical" evidence="2">
    <location>
        <begin position="13"/>
        <end position="32"/>
    </location>
</feature>
<feature type="compositionally biased region" description="Basic and acidic residues" evidence="1">
    <location>
        <begin position="519"/>
        <end position="529"/>
    </location>
</feature>
<feature type="transmembrane region" description="Helical" evidence="2">
    <location>
        <begin position="466"/>
        <end position="488"/>
    </location>
</feature>
<name>A0A917ENS4_9MICC</name>
<feature type="transmembrane region" description="Helical" evidence="2">
    <location>
        <begin position="165"/>
        <end position="184"/>
    </location>
</feature>
<feature type="transmembrane region" description="Helical" evidence="2">
    <location>
        <begin position="109"/>
        <end position="135"/>
    </location>
</feature>
<accession>A0A917ENS4</accession>
<feature type="compositionally biased region" description="Acidic residues" evidence="1">
    <location>
        <begin position="508"/>
        <end position="517"/>
    </location>
</feature>
<dbReference type="Proteomes" id="UP000633136">
    <property type="component" value="Unassembled WGS sequence"/>
</dbReference>
<feature type="region of interest" description="Disordered" evidence="1">
    <location>
        <begin position="497"/>
        <end position="529"/>
    </location>
</feature>
<evidence type="ECO:0000313" key="5">
    <source>
        <dbReference type="Proteomes" id="UP000633136"/>
    </source>
</evidence>
<reference evidence="4" key="2">
    <citation type="submission" date="2020-09" db="EMBL/GenBank/DDBJ databases">
        <authorList>
            <person name="Sun Q."/>
            <person name="Zhou Y."/>
        </authorList>
    </citation>
    <scope>NUCLEOTIDE SEQUENCE</scope>
    <source>
        <strain evidence="4">CGMCC 1.15388</strain>
    </source>
</reference>
<dbReference type="AlphaFoldDB" id="A0A917ENS4"/>
<feature type="transmembrane region" description="Helical" evidence="2">
    <location>
        <begin position="74"/>
        <end position="97"/>
    </location>
</feature>
<feature type="transmembrane region" description="Helical" evidence="2">
    <location>
        <begin position="141"/>
        <end position="158"/>
    </location>
</feature>
<comment type="caution">
    <text evidence="4">The sequence shown here is derived from an EMBL/GenBank/DDBJ whole genome shotgun (WGS) entry which is preliminary data.</text>
</comment>
<feature type="domain" description="DUF112" evidence="3">
    <location>
        <begin position="19"/>
        <end position="441"/>
    </location>
</feature>
<feature type="transmembrane region" description="Helical" evidence="2">
    <location>
        <begin position="388"/>
        <end position="409"/>
    </location>
</feature>
<dbReference type="Pfam" id="PF01970">
    <property type="entry name" value="TctA"/>
    <property type="match status" value="1"/>
</dbReference>
<evidence type="ECO:0000256" key="1">
    <source>
        <dbReference type="SAM" id="MobiDB-lite"/>
    </source>
</evidence>
<keyword evidence="5" id="KW-1185">Reference proteome</keyword>
<dbReference type="InterPro" id="IPR002823">
    <property type="entry name" value="DUF112_TM"/>
</dbReference>
<organism evidence="4 5">
    <name type="scientific">Nesterenkonia cremea</name>
    <dbReference type="NCBI Taxonomy" id="1882340"/>
    <lineage>
        <taxon>Bacteria</taxon>
        <taxon>Bacillati</taxon>
        <taxon>Actinomycetota</taxon>
        <taxon>Actinomycetes</taxon>
        <taxon>Micrococcales</taxon>
        <taxon>Micrococcaceae</taxon>
        <taxon>Nesterenkonia</taxon>
    </lineage>
</organism>
<sequence length="529" mass="55303">MDLVHILDAAGEILAPMTLLSIMLGVFFGIIAGSIPGFTFTMALVLAFPFTFAMGPIPGLALMVGIYIGGLSGGLIAGTLLGIPGTPSSVVTIFDGYPMTKNGEPARALGIGIGASVIGTILGAIVLFLLGPLIGRLTLNFGPWEIFSLVLFALTLVAGLSGDHLVKGLISGLLGVLIAMIGVAPTGQLRFNFENPQLHGGLDAIPVLIGLFAVSQLLINVEESRVDTRGTGSVHKIRLPVPRVLRDLWREKVNVGRSSMIGTFVGTLPAAGAESANFISYDRAQKAEKKEPERYGKGHPGGIVASEASNSSVAGGAFIPTISLGIPGDVAQAIMMGALILHGIAPGPGLFEREPVLVNSVYLSIIVAAVGVLIIQTLLLPFLARVTLVPKAVLVPSVLVMTAVGAFALNNRTFDIWLVLVFGVIGYFLVKLGVPLPPMILGLILGGTMEQSLIRALQIDDQVSAFITRPISGIFLALALASLIFALCRGIRGTQRRLQESSDQGTPEQDDDADGSEAETSHLTDTRTT</sequence>
<reference evidence="4" key="1">
    <citation type="journal article" date="2014" name="Int. J. Syst. Evol. Microbiol.">
        <title>Complete genome sequence of Corynebacterium casei LMG S-19264T (=DSM 44701T), isolated from a smear-ripened cheese.</title>
        <authorList>
            <consortium name="US DOE Joint Genome Institute (JGI-PGF)"/>
            <person name="Walter F."/>
            <person name="Albersmeier A."/>
            <person name="Kalinowski J."/>
            <person name="Ruckert C."/>
        </authorList>
    </citation>
    <scope>NUCLEOTIDE SEQUENCE</scope>
    <source>
        <strain evidence="4">CGMCC 1.15388</strain>
    </source>
</reference>